<dbReference type="EMBL" id="SNRY01000366">
    <property type="protein sequence ID" value="KAA6341779.1"/>
    <property type="molecule type" value="Genomic_DNA"/>
</dbReference>
<dbReference type="AlphaFoldDB" id="A0A5J4S6Q3"/>
<keyword evidence="5" id="KW-0408">Iron</keyword>
<keyword evidence="12" id="KW-0675">Receptor</keyword>
<dbReference type="InterPro" id="IPR039426">
    <property type="entry name" value="TonB-dep_rcpt-like"/>
</dbReference>
<evidence type="ECO:0000256" key="1">
    <source>
        <dbReference type="ARBA" id="ARBA00004571"/>
    </source>
</evidence>
<feature type="domain" description="TonB-dependent receptor plug" evidence="11">
    <location>
        <begin position="19"/>
        <end position="122"/>
    </location>
</feature>
<dbReference type="InterPro" id="IPR012910">
    <property type="entry name" value="Plug_dom"/>
</dbReference>
<dbReference type="InterPro" id="IPR000531">
    <property type="entry name" value="Beta-barrel_TonB"/>
</dbReference>
<keyword evidence="2" id="KW-0813">Transport</keyword>
<dbReference type="PANTHER" id="PTHR32552:SF81">
    <property type="entry name" value="TONB-DEPENDENT OUTER MEMBRANE RECEPTOR"/>
    <property type="match status" value="1"/>
</dbReference>
<evidence type="ECO:0000256" key="5">
    <source>
        <dbReference type="ARBA" id="ARBA00023004"/>
    </source>
</evidence>
<evidence type="ECO:0000259" key="10">
    <source>
        <dbReference type="Pfam" id="PF00593"/>
    </source>
</evidence>
<keyword evidence="4" id="KW-0812">Transmembrane</keyword>
<evidence type="ECO:0000313" key="12">
    <source>
        <dbReference type="EMBL" id="KAA6341779.1"/>
    </source>
</evidence>
<reference evidence="12" key="1">
    <citation type="submission" date="2019-03" db="EMBL/GenBank/DDBJ databases">
        <title>Single cell metagenomics reveals metabolic interactions within the superorganism composed of flagellate Streblomastix strix and complex community of Bacteroidetes bacteria on its surface.</title>
        <authorList>
            <person name="Treitli S.C."/>
            <person name="Kolisko M."/>
            <person name="Husnik F."/>
            <person name="Keeling P."/>
            <person name="Hampl V."/>
        </authorList>
    </citation>
    <scope>NUCLEOTIDE SEQUENCE</scope>
    <source>
        <strain evidence="12">STM</strain>
    </source>
</reference>
<dbReference type="PANTHER" id="PTHR32552">
    <property type="entry name" value="FERRICHROME IRON RECEPTOR-RELATED"/>
    <property type="match status" value="1"/>
</dbReference>
<dbReference type="SUPFAM" id="SSF56935">
    <property type="entry name" value="Porins"/>
    <property type="match status" value="1"/>
</dbReference>
<evidence type="ECO:0000256" key="8">
    <source>
        <dbReference type="ARBA" id="ARBA00023136"/>
    </source>
</evidence>
<proteinExistence type="predicted"/>
<evidence type="ECO:0000256" key="4">
    <source>
        <dbReference type="ARBA" id="ARBA00022692"/>
    </source>
</evidence>
<dbReference type="GO" id="GO:0006826">
    <property type="term" value="P:iron ion transport"/>
    <property type="evidence" value="ECO:0007669"/>
    <property type="project" value="UniProtKB-KW"/>
</dbReference>
<keyword evidence="9" id="KW-0998">Cell outer membrane</keyword>
<dbReference type="PROSITE" id="PS52016">
    <property type="entry name" value="TONB_DEPENDENT_REC_3"/>
    <property type="match status" value="1"/>
</dbReference>
<protein>
    <submittedName>
        <fullName evidence="12">Pesticin receptor</fullName>
    </submittedName>
</protein>
<dbReference type="Pfam" id="PF07715">
    <property type="entry name" value="Plug"/>
    <property type="match status" value="1"/>
</dbReference>
<keyword evidence="6" id="KW-0406">Ion transport</keyword>
<evidence type="ECO:0000256" key="3">
    <source>
        <dbReference type="ARBA" id="ARBA00022496"/>
    </source>
</evidence>
<dbReference type="Gene3D" id="2.40.170.20">
    <property type="entry name" value="TonB-dependent receptor, beta-barrel domain"/>
    <property type="match status" value="1"/>
</dbReference>
<evidence type="ECO:0000256" key="7">
    <source>
        <dbReference type="ARBA" id="ARBA00023077"/>
    </source>
</evidence>
<keyword evidence="8" id="KW-0472">Membrane</keyword>
<dbReference type="Pfam" id="PF00593">
    <property type="entry name" value="TonB_dep_Rec_b-barrel"/>
    <property type="match status" value="1"/>
</dbReference>
<evidence type="ECO:0000256" key="6">
    <source>
        <dbReference type="ARBA" id="ARBA00023065"/>
    </source>
</evidence>
<evidence type="ECO:0000256" key="2">
    <source>
        <dbReference type="ARBA" id="ARBA00022448"/>
    </source>
</evidence>
<comment type="subcellular location">
    <subcellularLocation>
        <location evidence="1">Cell outer membrane</location>
        <topology evidence="1">Multi-pass membrane protein</topology>
    </subcellularLocation>
</comment>
<sequence length="732" mass="84471">MVNVEDILIIASPKENRPLREQSVSATLLTHQDMIDNQVISMKDLTALVPNIFIPDYGSKLTSAIYIRGIGSRMYTPSVGLYVDDVPYMDKSAYDFSYIDIERIDVMRGPQGTLYGRNTMGGLIKIYTKSPLNYKGTDLRISMGAHNDCKVSLTNYRTTSNRISLSMGGFYEYTGGFFDNTFLNKKIDYSENMGGRIRGIYFPAKNLSMGININYEDTRQGGYAYGTYDKKTENFDEPAYNDESGYRRNLFNTNLSLRYSGENVTFSSVTGYQYLKDHMFLDEDFTPKDVFFADQHQHQNSLTEEIVVTSRDNSIWDWVTGAFGFYQQSQTNAPFLLKEQGVEMLRKDILNALEGSSEVIDILDQTIPIYGLYKTPVWETALFHQSTINNLLFTNLSAIIGLRLDYEQLKVDYDTHTHYIRDVYLEGKIVLKEEERPFQFADTIKNTYKHILPKYALKYSFSERNNIYTSISRGYRSGGYNIQTFAVLMRNQMTLKPDPPYPSFMETYTHYRPEYSWNYEIGSHITLWKNRFIADLAMFYTDVKDQQVIQFSEEGFGRAVMNIGGSYNYGFETAFSSKLTKNVTLNVNYGYTKATMANYVTVEKTDQGIYIPLDYGGKQVPFVPEHTFSISGHYVKKFNQYFIDELQFQANYTGLGKVYWTPMNDVTQNFYGTLNGRISVLAKKMQVDLWARNILDKKYLTFYFEPSTTTLDKGFAQRGKPLQFGMDVKWTF</sequence>
<dbReference type="GO" id="GO:0009279">
    <property type="term" value="C:cell outer membrane"/>
    <property type="evidence" value="ECO:0007669"/>
    <property type="project" value="UniProtKB-SubCell"/>
</dbReference>
<evidence type="ECO:0000259" key="11">
    <source>
        <dbReference type="Pfam" id="PF07715"/>
    </source>
</evidence>
<dbReference type="InterPro" id="IPR036942">
    <property type="entry name" value="Beta-barrel_TonB_sf"/>
</dbReference>
<name>A0A5J4S6Q3_9ZZZZ</name>
<accession>A0A5J4S6Q3</accession>
<keyword evidence="3" id="KW-0410">Iron transport</keyword>
<keyword evidence="7" id="KW-0798">TonB box</keyword>
<organism evidence="12">
    <name type="scientific">termite gut metagenome</name>
    <dbReference type="NCBI Taxonomy" id="433724"/>
    <lineage>
        <taxon>unclassified sequences</taxon>
        <taxon>metagenomes</taxon>
        <taxon>organismal metagenomes</taxon>
    </lineage>
</organism>
<evidence type="ECO:0000256" key="9">
    <source>
        <dbReference type="ARBA" id="ARBA00023237"/>
    </source>
</evidence>
<feature type="domain" description="TonB-dependent receptor-like beta-barrel" evidence="10">
    <location>
        <begin position="214"/>
        <end position="694"/>
    </location>
</feature>
<gene>
    <name evidence="12" type="ORF">EZS27_010446</name>
</gene>
<comment type="caution">
    <text evidence="12">The sequence shown here is derived from an EMBL/GenBank/DDBJ whole genome shotgun (WGS) entry which is preliminary data.</text>
</comment>